<sequence>MAEKEAGSVDTSYGFGGLRIPRYRTAMVQVTLVGLFAFCTVKKRARNLTAPLPRPFLFPHLTIHRGMSNALGGAGGGGLLNTTQSTNANVAVYATFSALAFVGGTIYNRLGIKLCLAFGGVGYACLASAYLATSRIGERAMPWVVTAGCLEGLSAAMLWTAVGAVTMCYPTEETKGKAFSIFWTIFEMGGVIGSIIPICMNWSSSSDNLDDGSYIAFIVIMLCGCFIPLLLIPSDQVIRIDGSQVVLPQMPTWRTEIKGMYHVLQQNIWVLTLFPFFAASNWYYTYQANDFNVPNFTLRTRFFNGLWSNFFSMVGVWVMGTFLDGTFKVIHIDRPMRARLGIIFLFISTFVTWGSGWLFAMHSKRGQSPVPLIDLEETHRYVPYGAIYIAFAFYDGCFQSYANWILGSLSNNSATLSHYAGWYRSIQSAASAVVWRLDGLDISYRSMYISTWCILIISVTTTFYVAFLKVEGHSADEVTPSHDTSLMNKPELKSNTEPKINSKSDEK</sequence>
<accession>A0A420HXL6</accession>
<evidence type="ECO:0000313" key="7">
    <source>
        <dbReference type="EMBL" id="RKF62214.1"/>
    </source>
</evidence>
<comment type="caution">
    <text evidence="7">The sequence shown here is derived from an EMBL/GenBank/DDBJ whole genome shotgun (WGS) entry which is preliminary data.</text>
</comment>
<feature type="transmembrane region" description="Helical" evidence="6">
    <location>
        <begin position="215"/>
        <end position="232"/>
    </location>
</feature>
<dbReference type="InterPro" id="IPR010291">
    <property type="entry name" value="Ion_channel_UNC-93"/>
</dbReference>
<dbReference type="InterPro" id="IPR036259">
    <property type="entry name" value="MFS_trans_sf"/>
</dbReference>
<feature type="transmembrane region" description="Helical" evidence="6">
    <location>
        <begin position="114"/>
        <end position="132"/>
    </location>
</feature>
<protein>
    <submittedName>
        <fullName evidence="7">UNC93-like protein</fullName>
    </submittedName>
</protein>
<dbReference type="InterPro" id="IPR051617">
    <property type="entry name" value="UNC-93-like_regulator"/>
</dbReference>
<evidence type="ECO:0000256" key="5">
    <source>
        <dbReference type="SAM" id="MobiDB-lite"/>
    </source>
</evidence>
<dbReference type="OrthoDB" id="196103at2759"/>
<dbReference type="Pfam" id="PF05978">
    <property type="entry name" value="UNC-93"/>
    <property type="match status" value="1"/>
</dbReference>
<organism evidence="7 8">
    <name type="scientific">Golovinomyces cichoracearum</name>
    <dbReference type="NCBI Taxonomy" id="62708"/>
    <lineage>
        <taxon>Eukaryota</taxon>
        <taxon>Fungi</taxon>
        <taxon>Dikarya</taxon>
        <taxon>Ascomycota</taxon>
        <taxon>Pezizomycotina</taxon>
        <taxon>Leotiomycetes</taxon>
        <taxon>Erysiphales</taxon>
        <taxon>Erysiphaceae</taxon>
        <taxon>Golovinomyces</taxon>
    </lineage>
</organism>
<gene>
    <name evidence="7" type="ORF">GcC1_149010</name>
</gene>
<feature type="transmembrane region" description="Helical" evidence="6">
    <location>
        <begin position="268"/>
        <end position="286"/>
    </location>
</feature>
<proteinExistence type="predicted"/>
<keyword evidence="4 6" id="KW-0472">Membrane</keyword>
<keyword evidence="3 6" id="KW-1133">Transmembrane helix</keyword>
<feature type="transmembrane region" description="Helical" evidence="6">
    <location>
        <begin position="181"/>
        <end position="203"/>
    </location>
</feature>
<dbReference type="Proteomes" id="UP000285405">
    <property type="component" value="Unassembled WGS sequence"/>
</dbReference>
<reference evidence="7 8" key="1">
    <citation type="journal article" date="2018" name="BMC Genomics">
        <title>Comparative genome analyses reveal sequence features reflecting distinct modes of host-adaptation between dicot and monocot powdery mildew.</title>
        <authorList>
            <person name="Wu Y."/>
            <person name="Ma X."/>
            <person name="Pan Z."/>
            <person name="Kale S.D."/>
            <person name="Song Y."/>
            <person name="King H."/>
            <person name="Zhang Q."/>
            <person name="Presley C."/>
            <person name="Deng X."/>
            <person name="Wei C.I."/>
            <person name="Xiao S."/>
        </authorList>
    </citation>
    <scope>NUCLEOTIDE SEQUENCE [LARGE SCALE GENOMIC DNA]</scope>
    <source>
        <strain evidence="7">UCSC1</strain>
    </source>
</reference>
<dbReference type="EMBL" id="MCBR01014933">
    <property type="protein sequence ID" value="RKF62214.1"/>
    <property type="molecule type" value="Genomic_DNA"/>
</dbReference>
<name>A0A420HXL6_9PEZI</name>
<dbReference type="AlphaFoldDB" id="A0A420HXL6"/>
<feature type="region of interest" description="Disordered" evidence="5">
    <location>
        <begin position="476"/>
        <end position="507"/>
    </location>
</feature>
<feature type="transmembrane region" description="Helical" evidence="6">
    <location>
        <begin position="447"/>
        <end position="467"/>
    </location>
</feature>
<dbReference type="SUPFAM" id="SSF103473">
    <property type="entry name" value="MFS general substrate transporter"/>
    <property type="match status" value="1"/>
</dbReference>
<evidence type="ECO:0000256" key="3">
    <source>
        <dbReference type="ARBA" id="ARBA00022989"/>
    </source>
</evidence>
<evidence type="ECO:0000313" key="8">
    <source>
        <dbReference type="Proteomes" id="UP000285405"/>
    </source>
</evidence>
<evidence type="ECO:0000256" key="1">
    <source>
        <dbReference type="ARBA" id="ARBA00004141"/>
    </source>
</evidence>
<dbReference type="PANTHER" id="PTHR23294">
    <property type="entry name" value="ET TRANSLATION PRODUCT-RELATED"/>
    <property type="match status" value="1"/>
</dbReference>
<dbReference type="GO" id="GO:0016020">
    <property type="term" value="C:membrane"/>
    <property type="evidence" value="ECO:0007669"/>
    <property type="project" value="UniProtKB-SubCell"/>
</dbReference>
<evidence type="ECO:0000256" key="2">
    <source>
        <dbReference type="ARBA" id="ARBA00022692"/>
    </source>
</evidence>
<feature type="transmembrane region" description="Helical" evidence="6">
    <location>
        <begin position="339"/>
        <end position="360"/>
    </location>
</feature>
<feature type="transmembrane region" description="Helical" evidence="6">
    <location>
        <begin position="306"/>
        <end position="327"/>
    </location>
</feature>
<feature type="transmembrane region" description="Helical" evidence="6">
    <location>
        <begin position="144"/>
        <end position="169"/>
    </location>
</feature>
<dbReference type="PANTHER" id="PTHR23294:SF59">
    <property type="entry name" value="UNC93-LIKE PROTEIN C922.05C"/>
    <property type="match status" value="1"/>
</dbReference>
<evidence type="ECO:0000256" key="4">
    <source>
        <dbReference type="ARBA" id="ARBA00023136"/>
    </source>
</evidence>
<keyword evidence="2 6" id="KW-0812">Transmembrane</keyword>
<feature type="compositionally biased region" description="Basic and acidic residues" evidence="5">
    <location>
        <begin position="490"/>
        <end position="507"/>
    </location>
</feature>
<comment type="subcellular location">
    <subcellularLocation>
        <location evidence="1">Membrane</location>
        <topology evidence="1">Multi-pass membrane protein</topology>
    </subcellularLocation>
</comment>
<dbReference type="Gene3D" id="1.20.1250.20">
    <property type="entry name" value="MFS general substrate transporter like domains"/>
    <property type="match status" value="1"/>
</dbReference>
<evidence type="ECO:0000256" key="6">
    <source>
        <dbReference type="SAM" id="Phobius"/>
    </source>
</evidence>